<feature type="region of interest" description="Disordered" evidence="2">
    <location>
        <begin position="102"/>
        <end position="159"/>
    </location>
</feature>
<dbReference type="PRINTS" id="PR00038">
    <property type="entry name" value="HTHLUXR"/>
</dbReference>
<dbReference type="Gene3D" id="3.40.50.300">
    <property type="entry name" value="P-loop containing nucleotide triphosphate hydrolases"/>
    <property type="match status" value="1"/>
</dbReference>
<feature type="compositionally biased region" description="Basic and acidic residues" evidence="2">
    <location>
        <begin position="108"/>
        <end position="121"/>
    </location>
</feature>
<dbReference type="PROSITE" id="PS50043">
    <property type="entry name" value="HTH_LUXR_2"/>
    <property type="match status" value="1"/>
</dbReference>
<protein>
    <submittedName>
        <fullName evidence="4">Putative transcriptional regulator</fullName>
    </submittedName>
</protein>
<dbReference type="GO" id="GO:0003677">
    <property type="term" value="F:DNA binding"/>
    <property type="evidence" value="ECO:0007669"/>
    <property type="project" value="UniProtKB-KW"/>
</dbReference>
<dbReference type="Gene3D" id="1.10.10.10">
    <property type="entry name" value="Winged helix-like DNA-binding domain superfamily/Winged helix DNA-binding domain"/>
    <property type="match status" value="1"/>
</dbReference>
<dbReference type="InterPro" id="IPR000792">
    <property type="entry name" value="Tscrpt_reg_LuxR_C"/>
</dbReference>
<dbReference type="Pfam" id="PF00196">
    <property type="entry name" value="GerE"/>
    <property type="match status" value="1"/>
</dbReference>
<dbReference type="CDD" id="cd06170">
    <property type="entry name" value="LuxR_C_like"/>
    <property type="match status" value="1"/>
</dbReference>
<dbReference type="InterPro" id="IPR059106">
    <property type="entry name" value="WHD_MalT"/>
</dbReference>
<dbReference type="PANTHER" id="PTHR43214:SF42">
    <property type="entry name" value="TRANSCRIPTIONAL REGULATORY PROTEIN DESR"/>
    <property type="match status" value="1"/>
</dbReference>
<evidence type="ECO:0000256" key="2">
    <source>
        <dbReference type="SAM" id="MobiDB-lite"/>
    </source>
</evidence>
<feature type="compositionally biased region" description="Polar residues" evidence="2">
    <location>
        <begin position="450"/>
        <end position="459"/>
    </location>
</feature>
<feature type="region of interest" description="Disordered" evidence="2">
    <location>
        <begin position="347"/>
        <end position="377"/>
    </location>
</feature>
<organism evidence="4">
    <name type="scientific">Aplysina aerophoba bacterial symbiont clone AANRPS</name>
    <dbReference type="NCBI Taxonomy" id="1042317"/>
    <lineage>
        <taxon>Bacteria</taxon>
        <taxon>environmental samples</taxon>
    </lineage>
</organism>
<proteinExistence type="predicted"/>
<dbReference type="SMART" id="SM00421">
    <property type="entry name" value="HTH_LUXR"/>
    <property type="match status" value="1"/>
</dbReference>
<evidence type="ECO:0000313" key="4">
    <source>
        <dbReference type="EMBL" id="AEH95298.1"/>
    </source>
</evidence>
<accession>F8S2Z4</accession>
<dbReference type="Pfam" id="PF25873">
    <property type="entry name" value="WHD_MalT"/>
    <property type="match status" value="1"/>
</dbReference>
<dbReference type="InterPro" id="IPR039420">
    <property type="entry name" value="WalR-like"/>
</dbReference>
<gene>
    <name evidence="4" type="primary">lubA</name>
</gene>
<evidence type="ECO:0000259" key="3">
    <source>
        <dbReference type="PROSITE" id="PS50043"/>
    </source>
</evidence>
<keyword evidence="1" id="KW-0238">DNA-binding</keyword>
<feature type="region of interest" description="Disordered" evidence="2">
    <location>
        <begin position="410"/>
        <end position="466"/>
    </location>
</feature>
<feature type="compositionally biased region" description="Basic and acidic residues" evidence="2">
    <location>
        <begin position="429"/>
        <end position="439"/>
    </location>
</feature>
<dbReference type="PANTHER" id="PTHR43214">
    <property type="entry name" value="TWO-COMPONENT RESPONSE REGULATOR"/>
    <property type="match status" value="1"/>
</dbReference>
<sequence length="1425" mass="157429">MRPLTMMKTIMRFAATGFRANQATAPLFMAVAPTLPFSRPGLMIDSPLATVGTTSSDIRGLPSARLVSSAESIARKIAKRKGEASRKTGRCDCRHRAARSYPRCGEGVGDRGSRNREDRNVGHRPRHLVGAADRRHADTPGATLWRRMPGGAGGSELHAHRRGAAHGVVSVGRTRLPVDVLEVVAHAVLGDIEPIRDLAVAKAVAKLGQHRLLARGEDREAGRRRAVEVGEHQCGRFADLRLRVLVEQPGQKVAADIAVADQWPLVVRVSRQSEELDERFDGPTRARVDDHRLPEPLVSRVHLGHRDVLAVRSTSSCSLQTVQLDLQLSDLLVEELGSIVHQQSWPRATASPVTPPAQRVRRTSRPGAASDIRMFHRGGHDDPVRLAANAGKSFVGSSDHACTVSCAIHRDSSRWPPPAGPSGSSARSGLEKPRFDSRRARSIVPPRGQHLSSTVTTKSSFRRKMPRRCHVERVRCRGTCSSESGHGHDMIAGGSERVRDWRSVAVRAEDAGASLQQAHQGRRHASRDIGMAATRPPAMSTLPESRAPWLLRAKVTAPESAEGYFHRPALLRQLDPAASRRISVLRAPGGFGKTTTLAEIVRRARKKGVLVAWLTVDEDDAPGLFGAHLAYAFEHAGLELVRTSEDAWAATPLTHQIGMLVRAIETHSTSCLLVLDELERLPAQSVDLLERLLRRGPRNLQFALSFRTNPGLDLAGVVLEGSAVVVATEQFRFTKSEIGRFFEGSLSRQELVETFDRTAGWPVALRIDRTIRKTGSAESVELGKALTRNFLDMRLLRRLSDRDRTLLLDLSVFDWVDTSLVDEVLETTNTRLRLEGLLALDGLLTPVDPDGAVRRLHPVVKQHCLRLLAGQDPARVQQLHRRISEALARRDQLIPAWRHAAETGDREFLGETMERVGVFRMWLREGMTCLAAADRFLTPALLEEFPRLALIRCVARRLRLQFDEARALYQITKPKLDEMARRRGEGYLPAMLIDRLFTEVSLVGAHFRSDRDANKAEIEAVMRGSAPAEAALIACGLHISGCVSDYQTARFEACRQHGLAALSQMGQDGCRHGEVFVNLHLGMAAMSQGRVQEAAGRYAVARRTTKTYFAADAALATIIDALVIELDIERDHVKAIEQRTLTGLTELRGAWLDVHAAALAVAAELTFARHGAELGIQFLTDEIARVRAMGLATIVRYASALCSSFLVEAGRSDGAEQVWRDERLPRDASDVVDLDRQSWREMEALSCARIRLLFELGDRDAARGLANHLCRIASERDLTRTLMRALVLSMTIDADTDRAVEPLVQFLRLARSTDYLRPLVRHRDVSRRLLTRLLDSSPDPEIHDAASGALAHLEGPTPPNAPAFSPREQAVLAELSRGLRNREIADRLGVSEDGVRHHLKNIYRKTGTTDRRDAVRRATSMGWRP</sequence>
<dbReference type="InterPro" id="IPR027417">
    <property type="entry name" value="P-loop_NTPase"/>
</dbReference>
<feature type="domain" description="HTH luxR-type" evidence="3">
    <location>
        <begin position="1357"/>
        <end position="1422"/>
    </location>
</feature>
<dbReference type="GO" id="GO:0006355">
    <property type="term" value="P:regulation of DNA-templated transcription"/>
    <property type="evidence" value="ECO:0007669"/>
    <property type="project" value="InterPro"/>
</dbReference>
<dbReference type="EMBL" id="HQ456128">
    <property type="protein sequence ID" value="AEH95298.1"/>
    <property type="molecule type" value="Genomic_DNA"/>
</dbReference>
<dbReference type="SUPFAM" id="SSF46894">
    <property type="entry name" value="C-terminal effector domain of the bipartite response regulators"/>
    <property type="match status" value="1"/>
</dbReference>
<dbReference type="InterPro" id="IPR036388">
    <property type="entry name" value="WH-like_DNA-bd_sf"/>
</dbReference>
<name>F8S2Z4_9BACT</name>
<dbReference type="SUPFAM" id="SSF52540">
    <property type="entry name" value="P-loop containing nucleoside triphosphate hydrolases"/>
    <property type="match status" value="1"/>
</dbReference>
<reference evidence="4" key="1">
    <citation type="submission" date="2010-10" db="EMBL/GenBank/DDBJ databases">
        <title>Diversity of nonribosomal peptide synthetase (NRPS) genes in microbial consortia of marine sponges by cultivation and metagenomics.</title>
        <authorList>
            <person name="Pimentel-Elardo S.M."/>
            <person name="Grozdanov L."/>
            <person name="Proksch S."/>
            <person name="Hentschel U."/>
        </authorList>
    </citation>
    <scope>NUCLEOTIDE SEQUENCE</scope>
</reference>
<dbReference type="InterPro" id="IPR016032">
    <property type="entry name" value="Sig_transdc_resp-reg_C-effctor"/>
</dbReference>
<evidence type="ECO:0000256" key="1">
    <source>
        <dbReference type="ARBA" id="ARBA00023125"/>
    </source>
</evidence>
<dbReference type="InterPro" id="IPR011990">
    <property type="entry name" value="TPR-like_helical_dom_sf"/>
</dbReference>
<dbReference type="Gene3D" id="1.25.40.10">
    <property type="entry name" value="Tetratricopeptide repeat domain"/>
    <property type="match status" value="1"/>
</dbReference>